<dbReference type="SUPFAM" id="SSF56784">
    <property type="entry name" value="HAD-like"/>
    <property type="match status" value="1"/>
</dbReference>
<dbReference type="GO" id="GO:0006281">
    <property type="term" value="P:DNA repair"/>
    <property type="evidence" value="ECO:0007669"/>
    <property type="project" value="TreeGrafter"/>
</dbReference>
<dbReference type="InterPro" id="IPR050155">
    <property type="entry name" value="HAD-like_hydrolase_sf"/>
</dbReference>
<dbReference type="SFLD" id="SFLDS00003">
    <property type="entry name" value="Haloacid_Dehalogenase"/>
    <property type="match status" value="1"/>
</dbReference>
<keyword evidence="2" id="KW-1185">Reference proteome</keyword>
<dbReference type="Gene3D" id="3.40.50.1000">
    <property type="entry name" value="HAD superfamily/HAD-like"/>
    <property type="match status" value="1"/>
</dbReference>
<dbReference type="EMBL" id="CP096019">
    <property type="protein sequence ID" value="UPM43485.1"/>
    <property type="molecule type" value="Genomic_DNA"/>
</dbReference>
<dbReference type="InterPro" id="IPR036412">
    <property type="entry name" value="HAD-like_sf"/>
</dbReference>
<dbReference type="Pfam" id="PF13419">
    <property type="entry name" value="HAD_2"/>
    <property type="match status" value="1"/>
</dbReference>
<dbReference type="InterPro" id="IPR041492">
    <property type="entry name" value="HAD_2"/>
</dbReference>
<organism evidence="1 2">
    <name type="scientific">Halocatena salina</name>
    <dbReference type="NCBI Taxonomy" id="2934340"/>
    <lineage>
        <taxon>Archaea</taxon>
        <taxon>Methanobacteriati</taxon>
        <taxon>Methanobacteriota</taxon>
        <taxon>Stenosarchaea group</taxon>
        <taxon>Halobacteria</taxon>
        <taxon>Halobacteriales</taxon>
        <taxon>Natronomonadaceae</taxon>
        <taxon>Halocatena</taxon>
    </lineage>
</organism>
<dbReference type="KEGG" id="haad:MW046_03325"/>
<dbReference type="GO" id="GO:0008967">
    <property type="term" value="F:phosphoglycolate phosphatase activity"/>
    <property type="evidence" value="ECO:0007669"/>
    <property type="project" value="TreeGrafter"/>
</dbReference>
<dbReference type="RefSeq" id="WP_247994152.1">
    <property type="nucleotide sequence ID" value="NZ_CP096019.1"/>
</dbReference>
<proteinExistence type="predicted"/>
<dbReference type="GeneID" id="71927046"/>
<dbReference type="InterPro" id="IPR023198">
    <property type="entry name" value="PGP-like_dom2"/>
</dbReference>
<gene>
    <name evidence="1" type="ORF">MW046_03325</name>
</gene>
<keyword evidence="1" id="KW-0378">Hydrolase</keyword>
<dbReference type="Gene3D" id="1.10.150.240">
    <property type="entry name" value="Putative phosphatase, domain 2"/>
    <property type="match status" value="1"/>
</dbReference>
<name>A0A8U0A2T1_9EURY</name>
<protein>
    <submittedName>
        <fullName evidence="1">HAD family hydrolase</fullName>
    </submittedName>
</protein>
<dbReference type="InterPro" id="IPR023214">
    <property type="entry name" value="HAD_sf"/>
</dbReference>
<evidence type="ECO:0000313" key="2">
    <source>
        <dbReference type="Proteomes" id="UP000831768"/>
    </source>
</evidence>
<dbReference type="PANTHER" id="PTHR43434:SF1">
    <property type="entry name" value="PHOSPHOGLYCOLATE PHOSPHATASE"/>
    <property type="match status" value="1"/>
</dbReference>
<dbReference type="PANTHER" id="PTHR43434">
    <property type="entry name" value="PHOSPHOGLYCOLATE PHOSPHATASE"/>
    <property type="match status" value="1"/>
</dbReference>
<accession>A0A8U0A2T1</accession>
<dbReference type="SFLD" id="SFLDG01129">
    <property type="entry name" value="C1.5:_HAD__Beta-PGM__Phosphata"/>
    <property type="match status" value="1"/>
</dbReference>
<evidence type="ECO:0000313" key="1">
    <source>
        <dbReference type="EMBL" id="UPM43485.1"/>
    </source>
</evidence>
<sequence>MRSRTVFGVPMDSTLESYDFWVFDLDGTLVDVEPSYTREVIMAVGDRLGHEFSEWETTALWYGFGDHRNTLLAEKGIDPARFWSVFHDVEDAEARAAATFLYDDAERLLSTLDCPIGVVTHCQRYLTDPVLDQLHIRDWFDAVFCCTDDTGWKPDPTPVYETLARMGIRNDGDIARGVLAGDSPQDIGAAWNVGLDGIHVERHGHDRRGICVLGDQRVAQLDEIITPSRSPATD</sequence>
<dbReference type="AlphaFoldDB" id="A0A8U0A2T1"/>
<reference evidence="1" key="1">
    <citation type="submission" date="2022-04" db="EMBL/GenBank/DDBJ databases">
        <title>Halocatena sp. nov., isolated from a salt lake.</title>
        <authorList>
            <person name="Cui H.-L."/>
        </authorList>
    </citation>
    <scope>NUCLEOTIDE SEQUENCE</scope>
    <source>
        <strain evidence="1">AD-1</strain>
    </source>
</reference>
<dbReference type="Proteomes" id="UP000831768">
    <property type="component" value="Chromosome"/>
</dbReference>